<accession>W7T5N5</accession>
<dbReference type="OrthoDB" id="1074925at2759"/>
<comment type="caution">
    <text evidence="1">The sequence shown here is derived from an EMBL/GenBank/DDBJ whole genome shotgun (WGS) entry which is preliminary data.</text>
</comment>
<dbReference type="PANTHER" id="PTHR10261:SF0">
    <property type="entry name" value="COATOMER SUBUNIT GAMMA-2"/>
    <property type="match status" value="1"/>
</dbReference>
<dbReference type="GO" id="GO:0000139">
    <property type="term" value="C:Golgi membrane"/>
    <property type="evidence" value="ECO:0007669"/>
    <property type="project" value="TreeGrafter"/>
</dbReference>
<sequence length="79" mass="8725">MRTLSEVALTYPVVVTKCNDDMEALLSDANRSIGTLAITTLLKTGEEGSVDRLMKQVLQSTSFCSSAVRWRRFSLALLD</sequence>
<dbReference type="GO" id="GO:0006891">
    <property type="term" value="P:intra-Golgi vesicle-mediated transport"/>
    <property type="evidence" value="ECO:0007669"/>
    <property type="project" value="TreeGrafter"/>
</dbReference>
<name>W7T5N5_9STRA</name>
<dbReference type="InterPro" id="IPR011989">
    <property type="entry name" value="ARM-like"/>
</dbReference>
<dbReference type="InterPro" id="IPR017106">
    <property type="entry name" value="Coatomer_gsu"/>
</dbReference>
<proteinExistence type="predicted"/>
<dbReference type="GO" id="GO:0005793">
    <property type="term" value="C:endoplasmic reticulum-Golgi intermediate compartment"/>
    <property type="evidence" value="ECO:0007669"/>
    <property type="project" value="TreeGrafter"/>
</dbReference>
<evidence type="ECO:0000313" key="1">
    <source>
        <dbReference type="EMBL" id="EWM22305.1"/>
    </source>
</evidence>
<dbReference type="GO" id="GO:0006888">
    <property type="term" value="P:endoplasmic reticulum to Golgi vesicle-mediated transport"/>
    <property type="evidence" value="ECO:0007669"/>
    <property type="project" value="TreeGrafter"/>
</dbReference>
<dbReference type="PANTHER" id="PTHR10261">
    <property type="entry name" value="COATOMER SUBUNIT GAMMA"/>
    <property type="match status" value="1"/>
</dbReference>
<dbReference type="GO" id="GO:0009306">
    <property type="term" value="P:protein secretion"/>
    <property type="evidence" value="ECO:0007669"/>
    <property type="project" value="TreeGrafter"/>
</dbReference>
<dbReference type="Proteomes" id="UP000019335">
    <property type="component" value="Unassembled WGS sequence"/>
</dbReference>
<dbReference type="GO" id="GO:0005783">
    <property type="term" value="C:endoplasmic reticulum"/>
    <property type="evidence" value="ECO:0007669"/>
    <property type="project" value="TreeGrafter"/>
</dbReference>
<evidence type="ECO:0000313" key="2">
    <source>
        <dbReference type="Proteomes" id="UP000019335"/>
    </source>
</evidence>
<dbReference type="AlphaFoldDB" id="W7T5N5"/>
<dbReference type="Gene3D" id="1.25.10.10">
    <property type="entry name" value="Leucine-rich Repeat Variant"/>
    <property type="match status" value="1"/>
</dbReference>
<organism evidence="1 2">
    <name type="scientific">Nannochloropsis gaditana</name>
    <dbReference type="NCBI Taxonomy" id="72520"/>
    <lineage>
        <taxon>Eukaryota</taxon>
        <taxon>Sar</taxon>
        <taxon>Stramenopiles</taxon>
        <taxon>Ochrophyta</taxon>
        <taxon>Eustigmatophyceae</taxon>
        <taxon>Eustigmatales</taxon>
        <taxon>Monodopsidaceae</taxon>
        <taxon>Nannochloropsis</taxon>
    </lineage>
</organism>
<keyword evidence="2" id="KW-1185">Reference proteome</keyword>
<dbReference type="GO" id="GO:0030126">
    <property type="term" value="C:COPI vesicle coat"/>
    <property type="evidence" value="ECO:0007669"/>
    <property type="project" value="TreeGrafter"/>
</dbReference>
<dbReference type="EMBL" id="AZIL01002209">
    <property type="protein sequence ID" value="EWM22305.1"/>
    <property type="molecule type" value="Genomic_DNA"/>
</dbReference>
<reference evidence="1 2" key="1">
    <citation type="journal article" date="2014" name="Mol. Plant">
        <title>Chromosome Scale Genome Assembly and Transcriptome Profiling of Nannochloropsis gaditana in Nitrogen Depletion.</title>
        <authorList>
            <person name="Corteggiani Carpinelli E."/>
            <person name="Telatin A."/>
            <person name="Vitulo N."/>
            <person name="Forcato C."/>
            <person name="D'Angelo M."/>
            <person name="Schiavon R."/>
            <person name="Vezzi A."/>
            <person name="Giacometti G.M."/>
            <person name="Morosinotto T."/>
            <person name="Valle G."/>
        </authorList>
    </citation>
    <scope>NUCLEOTIDE SEQUENCE [LARGE SCALE GENOMIC DNA]</scope>
    <source>
        <strain evidence="1 2">B-31</strain>
    </source>
</reference>
<gene>
    <name evidence="1" type="ORF">Naga_102906g1</name>
</gene>
<protein>
    <submittedName>
        <fullName evidence="1">Coatomer subunit gamma</fullName>
    </submittedName>
</protein>